<protein>
    <submittedName>
        <fullName evidence="1">Uncharacterized protein</fullName>
    </submittedName>
</protein>
<organism evidence="1 2">
    <name type="scientific">Melanopsichium pennsylvanicum</name>
    <dbReference type="NCBI Taxonomy" id="63383"/>
    <lineage>
        <taxon>Eukaryota</taxon>
        <taxon>Fungi</taxon>
        <taxon>Dikarya</taxon>
        <taxon>Basidiomycota</taxon>
        <taxon>Ustilaginomycotina</taxon>
        <taxon>Ustilaginomycetes</taxon>
        <taxon>Ustilaginales</taxon>
        <taxon>Ustilaginaceae</taxon>
        <taxon>Melanopsichium</taxon>
    </lineage>
</organism>
<proteinExistence type="predicted"/>
<sequence>MFYFSSERRADKVYHQPAAFDARSRYRLAYVAAALNGGAWAVDIRPPMLYETHRETVCACVCIA</sequence>
<accession>A0AAJ5C716</accession>
<reference evidence="1" key="1">
    <citation type="submission" date="2023-10" db="EMBL/GenBank/DDBJ databases">
        <authorList>
            <person name="Guldener U."/>
        </authorList>
    </citation>
    <scope>NUCLEOTIDE SEQUENCE</scope>
    <source>
        <strain evidence="1">Mp4</strain>
    </source>
</reference>
<comment type="caution">
    <text evidence="1">The sequence shown here is derived from an EMBL/GenBank/DDBJ whole genome shotgun (WGS) entry which is preliminary data.</text>
</comment>
<dbReference type="EMBL" id="OAPG01000014">
    <property type="protein sequence ID" value="SNX86445.1"/>
    <property type="molecule type" value="Genomic_DNA"/>
</dbReference>
<evidence type="ECO:0000313" key="1">
    <source>
        <dbReference type="EMBL" id="SNX86445.1"/>
    </source>
</evidence>
<keyword evidence="2" id="KW-1185">Reference proteome</keyword>
<dbReference type="Proteomes" id="UP001294444">
    <property type="component" value="Unassembled WGS sequence"/>
</dbReference>
<gene>
    <name evidence="1" type="ORF">MEPE_05154</name>
</gene>
<dbReference type="AlphaFoldDB" id="A0AAJ5C716"/>
<name>A0AAJ5C716_9BASI</name>
<evidence type="ECO:0000313" key="2">
    <source>
        <dbReference type="Proteomes" id="UP001294444"/>
    </source>
</evidence>